<keyword evidence="1" id="KW-0175">Coiled coil</keyword>
<feature type="coiled-coil region" evidence="1">
    <location>
        <begin position="196"/>
        <end position="223"/>
    </location>
</feature>
<dbReference type="Proteomes" id="UP001320148">
    <property type="component" value="Chromosome"/>
</dbReference>
<evidence type="ECO:0000313" key="4">
    <source>
        <dbReference type="Proteomes" id="UP001320148"/>
    </source>
</evidence>
<dbReference type="RefSeq" id="WP_236891703.1">
    <property type="nucleotide sequence ID" value="NZ_AP024488.1"/>
</dbReference>
<proteinExistence type="predicted"/>
<evidence type="ECO:0000313" key="3">
    <source>
        <dbReference type="EMBL" id="BCS95459.1"/>
    </source>
</evidence>
<keyword evidence="4" id="KW-1185">Reference proteome</keyword>
<keyword evidence="2" id="KW-0812">Transmembrane</keyword>
<dbReference type="EMBL" id="AP024488">
    <property type="protein sequence ID" value="BCS95459.1"/>
    <property type="molecule type" value="Genomic_DNA"/>
</dbReference>
<feature type="transmembrane region" description="Helical" evidence="2">
    <location>
        <begin position="80"/>
        <end position="102"/>
    </location>
</feature>
<accession>A0ABM7PE73</accession>
<keyword evidence="2" id="KW-1133">Transmembrane helix</keyword>
<evidence type="ECO:0000256" key="2">
    <source>
        <dbReference type="SAM" id="Phobius"/>
    </source>
</evidence>
<sequence length="285" mass="32698">MREIIFILLIVLTPLNTYASNESMKSVSVTHDIETTQKADLTQTPNIKTDLKSNNIYFNPEIIVNRIDNLEKTNSKLLTILYWSLGFVGSIIVLFLGSNIYFTKDRYDSDKQSLNENLENKIILMNSDINAKFIALQAEFKELVNEHIENINESLEPRLSELKTSIQDESADDIRNLEIITVRLSQDIIRLKYNLIDLEISTLDEEKNKNQILEKRIKILECAKELNYEWLMTSTLQKIIELLKAKADFYSLDLPGIHSLLDSLPVCCETQVKSIKKILASNLAA</sequence>
<organism evidence="3 4">
    <name type="scientific">Desulfoluna limicola</name>
    <dbReference type="NCBI Taxonomy" id="2810562"/>
    <lineage>
        <taxon>Bacteria</taxon>
        <taxon>Pseudomonadati</taxon>
        <taxon>Thermodesulfobacteriota</taxon>
        <taxon>Desulfobacteria</taxon>
        <taxon>Desulfobacterales</taxon>
        <taxon>Desulfolunaceae</taxon>
        <taxon>Desulfoluna</taxon>
    </lineage>
</organism>
<evidence type="ECO:0000256" key="1">
    <source>
        <dbReference type="SAM" id="Coils"/>
    </source>
</evidence>
<reference evidence="3 4" key="1">
    <citation type="submission" date="2021-02" db="EMBL/GenBank/DDBJ databases">
        <title>Complete genome of Desulfoluna sp. strain ASN36.</title>
        <authorList>
            <person name="Takahashi A."/>
            <person name="Kojima H."/>
            <person name="Fukui M."/>
        </authorList>
    </citation>
    <scope>NUCLEOTIDE SEQUENCE [LARGE SCALE GENOMIC DNA]</scope>
    <source>
        <strain evidence="3 4">ASN36</strain>
    </source>
</reference>
<gene>
    <name evidence="3" type="ORF">DSLASN_10910</name>
</gene>
<name>A0ABM7PE73_9BACT</name>
<protein>
    <submittedName>
        <fullName evidence="3">Uncharacterized protein</fullName>
    </submittedName>
</protein>
<keyword evidence="2" id="KW-0472">Membrane</keyword>